<keyword evidence="7" id="KW-0479">Metal-binding</keyword>
<organism evidence="8 9">
    <name type="scientific">Lapidilactobacillus gannanensis</name>
    <dbReference type="NCBI Taxonomy" id="2486002"/>
    <lineage>
        <taxon>Bacteria</taxon>
        <taxon>Bacillati</taxon>
        <taxon>Bacillota</taxon>
        <taxon>Bacilli</taxon>
        <taxon>Lactobacillales</taxon>
        <taxon>Lactobacillaceae</taxon>
        <taxon>Lapidilactobacillus</taxon>
    </lineage>
</organism>
<dbReference type="InterPro" id="IPR000623">
    <property type="entry name" value="Shikimate_kinase/TSH1"/>
</dbReference>
<feature type="binding site" evidence="7">
    <location>
        <position position="116"/>
    </location>
    <ligand>
        <name>ATP</name>
        <dbReference type="ChEBI" id="CHEBI:30616"/>
    </ligand>
</feature>
<sequence>MTVILIGFMGVGKTTIAQALAAEFQLSQLDNDQFLCQREQQTIAQLFQLYGEVGFRQRELQACRAAIQQAPQVLALGGGIIESATSREFLQQQANVLWLQSDFATCWQRIQTTTSRPLVQSLQESGLADRFQKRQKWYHQVATDVMDIGQQSPLDLATQIYQKYFK</sequence>
<evidence type="ECO:0000256" key="1">
    <source>
        <dbReference type="ARBA" id="ARBA00022605"/>
    </source>
</evidence>
<dbReference type="SUPFAM" id="SSF52540">
    <property type="entry name" value="P-loop containing nucleoside triphosphate hydrolases"/>
    <property type="match status" value="1"/>
</dbReference>
<dbReference type="Proteomes" id="UP001597191">
    <property type="component" value="Unassembled WGS sequence"/>
</dbReference>
<comment type="subcellular location">
    <subcellularLocation>
        <location evidence="7">Cytoplasm</location>
    </subcellularLocation>
</comment>
<name>A0ABW4BNF7_9LACO</name>
<dbReference type="Pfam" id="PF01202">
    <property type="entry name" value="SKI"/>
    <property type="match status" value="1"/>
</dbReference>
<dbReference type="PANTHER" id="PTHR21087:SF16">
    <property type="entry name" value="SHIKIMATE KINASE 1, CHLOROPLASTIC"/>
    <property type="match status" value="1"/>
</dbReference>
<dbReference type="HAMAP" id="MF_00109">
    <property type="entry name" value="Shikimate_kinase"/>
    <property type="match status" value="1"/>
</dbReference>
<dbReference type="InterPro" id="IPR027417">
    <property type="entry name" value="P-loop_NTPase"/>
</dbReference>
<dbReference type="PANTHER" id="PTHR21087">
    <property type="entry name" value="SHIKIMATE KINASE"/>
    <property type="match status" value="1"/>
</dbReference>
<keyword evidence="7" id="KW-0460">Magnesium</keyword>
<evidence type="ECO:0000256" key="4">
    <source>
        <dbReference type="ARBA" id="ARBA00022777"/>
    </source>
</evidence>
<keyword evidence="7" id="KW-0963">Cytoplasm</keyword>
<accession>A0ABW4BNF7</accession>
<evidence type="ECO:0000313" key="9">
    <source>
        <dbReference type="Proteomes" id="UP001597191"/>
    </source>
</evidence>
<dbReference type="CDD" id="cd00464">
    <property type="entry name" value="SK"/>
    <property type="match status" value="1"/>
</dbReference>
<feature type="binding site" evidence="7">
    <location>
        <position position="32"/>
    </location>
    <ligand>
        <name>substrate</name>
    </ligand>
</feature>
<reference evidence="9" key="1">
    <citation type="journal article" date="2019" name="Int. J. Syst. Evol. Microbiol.">
        <title>The Global Catalogue of Microorganisms (GCM) 10K type strain sequencing project: providing services to taxonomists for standard genome sequencing and annotation.</title>
        <authorList>
            <consortium name="The Broad Institute Genomics Platform"/>
            <consortium name="The Broad Institute Genome Sequencing Center for Infectious Disease"/>
            <person name="Wu L."/>
            <person name="Ma J."/>
        </authorList>
    </citation>
    <scope>NUCLEOTIDE SEQUENCE [LARGE SCALE GENOMIC DNA]</scope>
    <source>
        <strain evidence="9">CCM 8937</strain>
    </source>
</reference>
<comment type="caution">
    <text evidence="8">The sequence shown here is derived from an EMBL/GenBank/DDBJ whole genome shotgun (WGS) entry which is preliminary data.</text>
</comment>
<dbReference type="InterPro" id="IPR031322">
    <property type="entry name" value="Shikimate/glucono_kinase"/>
</dbReference>
<evidence type="ECO:0000256" key="7">
    <source>
        <dbReference type="HAMAP-Rule" id="MF_00109"/>
    </source>
</evidence>
<dbReference type="PRINTS" id="PR01100">
    <property type="entry name" value="SHIKIMTKNASE"/>
</dbReference>
<feature type="binding site" evidence="7">
    <location>
        <position position="134"/>
    </location>
    <ligand>
        <name>substrate</name>
    </ligand>
</feature>
<feature type="binding site" evidence="7">
    <location>
        <position position="78"/>
    </location>
    <ligand>
        <name>substrate</name>
    </ligand>
</feature>
<keyword evidence="5 7" id="KW-0067">ATP-binding</keyword>
<dbReference type="GO" id="GO:0016301">
    <property type="term" value="F:kinase activity"/>
    <property type="evidence" value="ECO:0007669"/>
    <property type="project" value="UniProtKB-KW"/>
</dbReference>
<dbReference type="EC" id="2.7.1.71" evidence="7"/>
<gene>
    <name evidence="7" type="primary">aroK</name>
    <name evidence="8" type="ORF">ACFQ4R_09210</name>
</gene>
<comment type="similarity">
    <text evidence="7">Belongs to the shikimate kinase family.</text>
</comment>
<feature type="binding site" evidence="7">
    <location>
        <position position="151"/>
    </location>
    <ligand>
        <name>ATP</name>
        <dbReference type="ChEBI" id="CHEBI:30616"/>
    </ligand>
</feature>
<evidence type="ECO:0000256" key="6">
    <source>
        <dbReference type="ARBA" id="ARBA00023141"/>
    </source>
</evidence>
<evidence type="ECO:0000256" key="5">
    <source>
        <dbReference type="ARBA" id="ARBA00022840"/>
    </source>
</evidence>
<keyword evidence="1 7" id="KW-0028">Amino-acid biosynthesis</keyword>
<evidence type="ECO:0000313" key="8">
    <source>
        <dbReference type="EMBL" id="MFD1411762.1"/>
    </source>
</evidence>
<comment type="catalytic activity">
    <reaction evidence="7">
        <text>shikimate + ATP = 3-phosphoshikimate + ADP + H(+)</text>
        <dbReference type="Rhea" id="RHEA:13121"/>
        <dbReference type="ChEBI" id="CHEBI:15378"/>
        <dbReference type="ChEBI" id="CHEBI:30616"/>
        <dbReference type="ChEBI" id="CHEBI:36208"/>
        <dbReference type="ChEBI" id="CHEBI:145989"/>
        <dbReference type="ChEBI" id="CHEBI:456216"/>
        <dbReference type="EC" id="2.7.1.71"/>
    </reaction>
</comment>
<keyword evidence="3 7" id="KW-0547">Nucleotide-binding</keyword>
<keyword evidence="4 7" id="KW-0418">Kinase</keyword>
<keyword evidence="9" id="KW-1185">Reference proteome</keyword>
<keyword evidence="2 7" id="KW-0808">Transferase</keyword>
<comment type="subunit">
    <text evidence="7">Monomer.</text>
</comment>
<protein>
    <recommendedName>
        <fullName evidence="7">Shikimate kinase</fullName>
        <shortName evidence="7">SK</shortName>
        <ecNumber evidence="7">2.7.1.71</ecNumber>
    </recommendedName>
</protein>
<feature type="binding site" evidence="7">
    <location>
        <position position="56"/>
    </location>
    <ligand>
        <name>substrate</name>
    </ligand>
</feature>
<comment type="pathway">
    <text evidence="7">Metabolic intermediate biosynthesis; chorismate biosynthesis; chorismate from D-erythrose 4-phosphate and phosphoenolpyruvate: step 5/7.</text>
</comment>
<keyword evidence="6 7" id="KW-0057">Aromatic amino acid biosynthesis</keyword>
<evidence type="ECO:0000256" key="3">
    <source>
        <dbReference type="ARBA" id="ARBA00022741"/>
    </source>
</evidence>
<dbReference type="EMBL" id="JBHTOH010000087">
    <property type="protein sequence ID" value="MFD1411762.1"/>
    <property type="molecule type" value="Genomic_DNA"/>
</dbReference>
<evidence type="ECO:0000256" key="2">
    <source>
        <dbReference type="ARBA" id="ARBA00022679"/>
    </source>
</evidence>
<dbReference type="Gene3D" id="3.40.50.300">
    <property type="entry name" value="P-loop containing nucleotide triphosphate hydrolases"/>
    <property type="match status" value="1"/>
</dbReference>
<comment type="function">
    <text evidence="7">Catalyzes the specific phosphorylation of the 3-hydroxyl group of shikimic acid using ATP as a cosubstrate.</text>
</comment>
<comment type="cofactor">
    <cofactor evidence="7">
        <name>Mg(2+)</name>
        <dbReference type="ChEBI" id="CHEBI:18420"/>
    </cofactor>
    <text evidence="7">Binds 1 Mg(2+) ion per subunit.</text>
</comment>
<feature type="binding site" evidence="7">
    <location>
        <position position="14"/>
    </location>
    <ligand>
        <name>Mg(2+)</name>
        <dbReference type="ChEBI" id="CHEBI:18420"/>
    </ligand>
</feature>
<dbReference type="RefSeq" id="WP_125650063.1">
    <property type="nucleotide sequence ID" value="NZ_JBHTOH010000087.1"/>
</dbReference>
<feature type="binding site" evidence="7">
    <location>
        <begin position="10"/>
        <end position="15"/>
    </location>
    <ligand>
        <name>ATP</name>
        <dbReference type="ChEBI" id="CHEBI:30616"/>
    </ligand>
</feature>
<proteinExistence type="inferred from homology"/>